<proteinExistence type="predicted"/>
<evidence type="ECO:0000256" key="1">
    <source>
        <dbReference type="SAM" id="SignalP"/>
    </source>
</evidence>
<feature type="signal peptide" evidence="1">
    <location>
        <begin position="1"/>
        <end position="32"/>
    </location>
</feature>
<sequence length="164" mass="17327">MPKKRSIATKLTGAGVAGVAAAMVLGTAPAHADGAEVQPQGELGSQGSTAQQDWLDDPIVVPNPQTSVSYQFHRGTAQVRFGTYNGTQYGWGRAIGASGSDWVLFEVDTDGDRSGDLASYAHIGERIYTYGYPTSSSGNRAFRACIVNQPGDSCSSGNNGTYWW</sequence>
<dbReference type="OrthoDB" id="3431749at2"/>
<dbReference type="RefSeq" id="WP_141925754.1">
    <property type="nucleotide sequence ID" value="NZ_VFQC01000002.1"/>
</dbReference>
<dbReference type="AlphaFoldDB" id="A0A543NA85"/>
<evidence type="ECO:0000313" key="3">
    <source>
        <dbReference type="Proteomes" id="UP000317422"/>
    </source>
</evidence>
<name>A0A543NA85_9ACTN</name>
<comment type="caution">
    <text evidence="2">The sequence shown here is derived from an EMBL/GenBank/DDBJ whole genome shotgun (WGS) entry which is preliminary data.</text>
</comment>
<reference evidence="2 3" key="1">
    <citation type="submission" date="2019-06" db="EMBL/GenBank/DDBJ databases">
        <title>Sequencing the genomes of 1000 actinobacteria strains.</title>
        <authorList>
            <person name="Klenk H.-P."/>
        </authorList>
    </citation>
    <scope>NUCLEOTIDE SEQUENCE [LARGE SCALE GENOMIC DNA]</scope>
    <source>
        <strain evidence="2 3">DSM 45015</strain>
    </source>
</reference>
<dbReference type="Proteomes" id="UP000317422">
    <property type="component" value="Unassembled WGS sequence"/>
</dbReference>
<evidence type="ECO:0008006" key="4">
    <source>
        <dbReference type="Google" id="ProtNLM"/>
    </source>
</evidence>
<protein>
    <recommendedName>
        <fullName evidence="4">Secreted protein</fullName>
    </recommendedName>
</protein>
<gene>
    <name evidence="2" type="ORF">FHX37_4118</name>
</gene>
<dbReference type="EMBL" id="VFQC01000002">
    <property type="protein sequence ID" value="TQN28754.1"/>
    <property type="molecule type" value="Genomic_DNA"/>
</dbReference>
<evidence type="ECO:0000313" key="2">
    <source>
        <dbReference type="EMBL" id="TQN28754.1"/>
    </source>
</evidence>
<keyword evidence="1" id="KW-0732">Signal</keyword>
<keyword evidence="3" id="KW-1185">Reference proteome</keyword>
<feature type="chain" id="PRO_5021710115" description="Secreted protein" evidence="1">
    <location>
        <begin position="33"/>
        <end position="164"/>
    </location>
</feature>
<organism evidence="2 3">
    <name type="scientific">Haloactinospora alba</name>
    <dbReference type="NCBI Taxonomy" id="405555"/>
    <lineage>
        <taxon>Bacteria</taxon>
        <taxon>Bacillati</taxon>
        <taxon>Actinomycetota</taxon>
        <taxon>Actinomycetes</taxon>
        <taxon>Streptosporangiales</taxon>
        <taxon>Nocardiopsidaceae</taxon>
        <taxon>Haloactinospora</taxon>
    </lineage>
</organism>
<accession>A0A543NA85</accession>